<dbReference type="Gene3D" id="3.30.1310.10">
    <property type="entry name" value="Nucleoid-associated protein YbaB-like domain"/>
    <property type="match status" value="1"/>
</dbReference>
<comment type="caution">
    <text evidence="2">The sequence shown here is derived from an EMBL/GenBank/DDBJ whole genome shotgun (WGS) entry which is preliminary data.</text>
</comment>
<evidence type="ECO:0000313" key="2">
    <source>
        <dbReference type="EMBL" id="GAA3823302.1"/>
    </source>
</evidence>
<evidence type="ECO:0000256" key="1">
    <source>
        <dbReference type="SAM" id="MobiDB-lite"/>
    </source>
</evidence>
<feature type="region of interest" description="Disordered" evidence="1">
    <location>
        <begin position="1"/>
        <end position="37"/>
    </location>
</feature>
<gene>
    <name evidence="2" type="ORF">GCM10022380_47820</name>
</gene>
<dbReference type="SUPFAM" id="SSF82607">
    <property type="entry name" value="YbaB-like"/>
    <property type="match status" value="1"/>
</dbReference>
<feature type="compositionally biased region" description="Basic and acidic residues" evidence="1">
    <location>
        <begin position="174"/>
        <end position="186"/>
    </location>
</feature>
<accession>A0ABP7INY0</accession>
<dbReference type="EMBL" id="BAABCM010000006">
    <property type="protein sequence ID" value="GAA3823302.1"/>
    <property type="molecule type" value="Genomic_DNA"/>
</dbReference>
<proteinExistence type="predicted"/>
<evidence type="ECO:0008006" key="4">
    <source>
        <dbReference type="Google" id="ProtNLM"/>
    </source>
</evidence>
<dbReference type="InterPro" id="IPR004401">
    <property type="entry name" value="YbaB/EbfC"/>
</dbReference>
<dbReference type="Pfam" id="PF02575">
    <property type="entry name" value="YbaB_DNA_bd"/>
    <property type="match status" value="1"/>
</dbReference>
<reference evidence="3" key="1">
    <citation type="journal article" date="2019" name="Int. J. Syst. Evol. Microbiol.">
        <title>The Global Catalogue of Microorganisms (GCM) 10K type strain sequencing project: providing services to taxonomists for standard genome sequencing and annotation.</title>
        <authorList>
            <consortium name="The Broad Institute Genomics Platform"/>
            <consortium name="The Broad Institute Genome Sequencing Center for Infectious Disease"/>
            <person name="Wu L."/>
            <person name="Ma J."/>
        </authorList>
    </citation>
    <scope>NUCLEOTIDE SEQUENCE [LARGE SCALE GENOMIC DNA]</scope>
    <source>
        <strain evidence="3">JCM 17017</strain>
    </source>
</reference>
<feature type="compositionally biased region" description="Basic and acidic residues" evidence="1">
    <location>
        <begin position="26"/>
        <end position="37"/>
    </location>
</feature>
<organism evidence="2 3">
    <name type="scientific">Amycolatopsis tucumanensis</name>
    <dbReference type="NCBI Taxonomy" id="401106"/>
    <lineage>
        <taxon>Bacteria</taxon>
        <taxon>Bacillati</taxon>
        <taxon>Actinomycetota</taxon>
        <taxon>Actinomycetes</taxon>
        <taxon>Pseudonocardiales</taxon>
        <taxon>Pseudonocardiaceae</taxon>
        <taxon>Amycolatopsis</taxon>
    </lineage>
</organism>
<feature type="region of interest" description="Disordered" evidence="1">
    <location>
        <begin position="156"/>
        <end position="215"/>
    </location>
</feature>
<dbReference type="InterPro" id="IPR036894">
    <property type="entry name" value="YbaB-like_sf"/>
</dbReference>
<keyword evidence="3" id="KW-1185">Reference proteome</keyword>
<sequence>MIGPAPIRTSKGPADTEYGAGVEPVRSPDRLQEERKGVPVADLSDIERMVGDWERNAVERSQRFQAMQHEVEQISITESVANGAVSVTVGNNGIPTDVRMTDAVRGMSPDEIAANVLKAMQKAQSKYPQVIQEIVAGTVGESDSAAQHIVRTAAENFPEAPPEDPEPPAPGRQLRIESEADDEPPRQPRRPAPPQRPRRDDDDGDFGDQSFLRRD</sequence>
<protein>
    <recommendedName>
        <fullName evidence="4">YbaB/EbfC DNA-binding family protein</fullName>
    </recommendedName>
</protein>
<dbReference type="Proteomes" id="UP001501624">
    <property type="component" value="Unassembled WGS sequence"/>
</dbReference>
<name>A0ABP7INY0_9PSEU</name>
<evidence type="ECO:0000313" key="3">
    <source>
        <dbReference type="Proteomes" id="UP001501624"/>
    </source>
</evidence>